<gene>
    <name evidence="1" type="ORF">PIIN_00306</name>
</gene>
<dbReference type="Proteomes" id="UP000007148">
    <property type="component" value="Unassembled WGS sequence"/>
</dbReference>
<accession>G4T5J4</accession>
<dbReference type="HOGENOM" id="CLU_116351_2_0_1"/>
<evidence type="ECO:0000313" key="2">
    <source>
        <dbReference type="Proteomes" id="UP000007148"/>
    </source>
</evidence>
<dbReference type="InParanoid" id="G4T5J4"/>
<dbReference type="EMBL" id="CAFZ01000003">
    <property type="protein sequence ID" value="CCA66623.1"/>
    <property type="molecule type" value="Genomic_DNA"/>
</dbReference>
<reference evidence="1 2" key="1">
    <citation type="journal article" date="2011" name="PLoS Pathog.">
        <title>Endophytic Life Strategies Decoded by Genome and Transcriptome Analyses of the Mutualistic Root Symbiont Piriformospora indica.</title>
        <authorList>
            <person name="Zuccaro A."/>
            <person name="Lahrmann U."/>
            <person name="Guldener U."/>
            <person name="Langen G."/>
            <person name="Pfiffi S."/>
            <person name="Biedenkopf D."/>
            <person name="Wong P."/>
            <person name="Samans B."/>
            <person name="Grimm C."/>
            <person name="Basiewicz M."/>
            <person name="Murat C."/>
            <person name="Martin F."/>
            <person name="Kogel K.H."/>
        </authorList>
    </citation>
    <scope>NUCLEOTIDE SEQUENCE [LARGE SCALE GENOMIC DNA]</scope>
    <source>
        <strain evidence="1 2">DSM 11827</strain>
    </source>
</reference>
<protein>
    <submittedName>
        <fullName evidence="1">Uncharacterized protein</fullName>
    </submittedName>
</protein>
<keyword evidence="2" id="KW-1185">Reference proteome</keyword>
<evidence type="ECO:0000313" key="1">
    <source>
        <dbReference type="EMBL" id="CCA66623.1"/>
    </source>
</evidence>
<sequence length="140" mass="15614">MSVYKITVAQYGSDRLHGAWHYAILCYTLSDPHEPERALCLQLVGSEGVRNYEIGEVSRVVARHSKCFQGEIVVGHIASTSSAVQHFKSCAKLVQIQNGTREWNSQNWVAEVLTVANTLGVQVNAYTHKTLFEAMKSSFK</sequence>
<comment type="caution">
    <text evidence="1">The sequence shown here is derived from an EMBL/GenBank/DDBJ whole genome shotgun (WGS) entry which is preliminary data.</text>
</comment>
<name>G4T5J4_SERID</name>
<proteinExistence type="predicted"/>
<dbReference type="OrthoDB" id="37659at2759"/>
<dbReference type="eggNOG" id="ENOG502STZR">
    <property type="taxonomic scope" value="Eukaryota"/>
</dbReference>
<dbReference type="AlphaFoldDB" id="G4T5J4"/>
<organism evidence="1 2">
    <name type="scientific">Serendipita indica (strain DSM 11827)</name>
    <name type="common">Root endophyte fungus</name>
    <name type="synonym">Piriformospora indica</name>
    <dbReference type="NCBI Taxonomy" id="1109443"/>
    <lineage>
        <taxon>Eukaryota</taxon>
        <taxon>Fungi</taxon>
        <taxon>Dikarya</taxon>
        <taxon>Basidiomycota</taxon>
        <taxon>Agaricomycotina</taxon>
        <taxon>Agaricomycetes</taxon>
        <taxon>Sebacinales</taxon>
        <taxon>Serendipitaceae</taxon>
        <taxon>Serendipita</taxon>
    </lineage>
</organism>